<name>A0AA88CPL3_FICCA</name>
<dbReference type="EMBL" id="BTGU01000001">
    <property type="protein sequence ID" value="GMN24642.1"/>
    <property type="molecule type" value="Genomic_DNA"/>
</dbReference>
<dbReference type="Proteomes" id="UP001187192">
    <property type="component" value="Unassembled WGS sequence"/>
</dbReference>
<protein>
    <submittedName>
        <fullName evidence="2">Uncharacterized protein</fullName>
    </submittedName>
</protein>
<feature type="region of interest" description="Disordered" evidence="1">
    <location>
        <begin position="55"/>
        <end position="79"/>
    </location>
</feature>
<evidence type="ECO:0000313" key="3">
    <source>
        <dbReference type="Proteomes" id="UP001187192"/>
    </source>
</evidence>
<proteinExistence type="predicted"/>
<organism evidence="2 3">
    <name type="scientific">Ficus carica</name>
    <name type="common">Common fig</name>
    <dbReference type="NCBI Taxonomy" id="3494"/>
    <lineage>
        <taxon>Eukaryota</taxon>
        <taxon>Viridiplantae</taxon>
        <taxon>Streptophyta</taxon>
        <taxon>Embryophyta</taxon>
        <taxon>Tracheophyta</taxon>
        <taxon>Spermatophyta</taxon>
        <taxon>Magnoliopsida</taxon>
        <taxon>eudicotyledons</taxon>
        <taxon>Gunneridae</taxon>
        <taxon>Pentapetalae</taxon>
        <taxon>rosids</taxon>
        <taxon>fabids</taxon>
        <taxon>Rosales</taxon>
        <taxon>Moraceae</taxon>
        <taxon>Ficeae</taxon>
        <taxon>Ficus</taxon>
    </lineage>
</organism>
<feature type="compositionally biased region" description="Low complexity" evidence="1">
    <location>
        <begin position="70"/>
        <end position="79"/>
    </location>
</feature>
<accession>A0AA88CPL3</accession>
<gene>
    <name evidence="2" type="ORF">TIFTF001_000645</name>
</gene>
<evidence type="ECO:0000256" key="1">
    <source>
        <dbReference type="SAM" id="MobiDB-lite"/>
    </source>
</evidence>
<dbReference type="AlphaFoldDB" id="A0AA88CPL3"/>
<comment type="caution">
    <text evidence="2">The sequence shown here is derived from an EMBL/GenBank/DDBJ whole genome shotgun (WGS) entry which is preliminary data.</text>
</comment>
<evidence type="ECO:0000313" key="2">
    <source>
        <dbReference type="EMBL" id="GMN24642.1"/>
    </source>
</evidence>
<keyword evidence="3" id="KW-1185">Reference proteome</keyword>
<reference evidence="2" key="1">
    <citation type="submission" date="2023-07" db="EMBL/GenBank/DDBJ databases">
        <title>draft genome sequence of fig (Ficus carica).</title>
        <authorList>
            <person name="Takahashi T."/>
            <person name="Nishimura K."/>
        </authorList>
    </citation>
    <scope>NUCLEOTIDE SEQUENCE</scope>
</reference>
<sequence length="79" mass="8880">MISHDNRRRQDPAAVEETIARWPEIRCQQKRGQLTGLKVAISGNFLTIAVRACDFPRNSDGDEQMDTTERTSTSTASRS</sequence>